<dbReference type="InterPro" id="IPR050555">
    <property type="entry name" value="Bact_Solute-Bind_Prot2"/>
</dbReference>
<dbReference type="PANTHER" id="PTHR30036">
    <property type="entry name" value="D-XYLOSE-BINDING PERIPLASMIC PROTEIN"/>
    <property type="match status" value="1"/>
</dbReference>
<dbReference type="EMBL" id="CP016616">
    <property type="protein sequence ID" value="ANY77248.1"/>
    <property type="molecule type" value="Genomic_DNA"/>
</dbReference>
<dbReference type="Gene3D" id="3.40.50.2300">
    <property type="match status" value="2"/>
</dbReference>
<protein>
    <submittedName>
        <fullName evidence="5">ABC transporter substrate-binding protein</fullName>
    </submittedName>
</protein>
<dbReference type="InterPro" id="IPR028082">
    <property type="entry name" value="Peripla_BP_I"/>
</dbReference>
<dbReference type="AlphaFoldDB" id="A0A1B2EBA4"/>
<reference evidence="5" key="1">
    <citation type="submission" date="2016-07" db="EMBL/GenBank/DDBJ databases">
        <title>Microvirga ossetica sp. nov. a new species of rhizobia isolated from root nodules of the legume species Vicia alpestris Steven originated from North Ossetia region in the Caucasus.</title>
        <authorList>
            <person name="Safronova V.I."/>
            <person name="Kuznetsova I.G."/>
            <person name="Sazanova A.L."/>
            <person name="Belimov A."/>
            <person name="Andronov E."/>
            <person name="Osledkin Y.S."/>
            <person name="Onishchuk O.P."/>
            <person name="Kurchak O.N."/>
            <person name="Shaposhnikov A.I."/>
            <person name="Willems A."/>
            <person name="Tikhonovich I.A."/>
        </authorList>
    </citation>
    <scope>NUCLEOTIDE SEQUENCE [LARGE SCALE GENOMIC DNA]</scope>
    <source>
        <strain evidence="5">V5/3M</strain>
    </source>
</reference>
<dbReference type="InterPro" id="IPR025997">
    <property type="entry name" value="SBP_2_dom"/>
</dbReference>
<feature type="signal peptide" evidence="3">
    <location>
        <begin position="1"/>
        <end position="22"/>
    </location>
</feature>
<dbReference type="PANTHER" id="PTHR30036:SF7">
    <property type="entry name" value="ABC TRANSPORTER PERIPLASMIC-BINDING PROTEIN YPHF"/>
    <property type="match status" value="1"/>
</dbReference>
<name>A0A1B2EBA4_9HYPH</name>
<evidence type="ECO:0000313" key="5">
    <source>
        <dbReference type="EMBL" id="ANY77248.1"/>
    </source>
</evidence>
<evidence type="ECO:0000259" key="4">
    <source>
        <dbReference type="Pfam" id="PF13407"/>
    </source>
</evidence>
<dbReference type="Pfam" id="PF13407">
    <property type="entry name" value="Peripla_BP_4"/>
    <property type="match status" value="1"/>
</dbReference>
<evidence type="ECO:0000256" key="2">
    <source>
        <dbReference type="ARBA" id="ARBA00007639"/>
    </source>
</evidence>
<accession>A0A1B2EBA4</accession>
<dbReference type="GO" id="GO:0030246">
    <property type="term" value="F:carbohydrate binding"/>
    <property type="evidence" value="ECO:0007669"/>
    <property type="project" value="TreeGrafter"/>
</dbReference>
<dbReference type="GO" id="GO:0030288">
    <property type="term" value="C:outer membrane-bounded periplasmic space"/>
    <property type="evidence" value="ECO:0007669"/>
    <property type="project" value="TreeGrafter"/>
</dbReference>
<dbReference type="SUPFAM" id="SSF53822">
    <property type="entry name" value="Periplasmic binding protein-like I"/>
    <property type="match status" value="1"/>
</dbReference>
<dbReference type="OrthoDB" id="3189720at2"/>
<evidence type="ECO:0000256" key="1">
    <source>
        <dbReference type="ARBA" id="ARBA00004418"/>
    </source>
</evidence>
<dbReference type="CDD" id="cd06314">
    <property type="entry name" value="PBP1_tmGBP"/>
    <property type="match status" value="1"/>
</dbReference>
<dbReference type="KEGG" id="moc:BB934_02630"/>
<comment type="similarity">
    <text evidence="2">Belongs to the bacterial solute-binding protein 2 family.</text>
</comment>
<feature type="chain" id="PRO_5008535673" evidence="3">
    <location>
        <begin position="23"/>
        <end position="337"/>
    </location>
</feature>
<feature type="domain" description="Periplasmic binding protein" evidence="4">
    <location>
        <begin position="30"/>
        <end position="310"/>
    </location>
</feature>
<keyword evidence="3" id="KW-0732">Signal</keyword>
<gene>
    <name evidence="5" type="ORF">BB934_02630</name>
</gene>
<evidence type="ECO:0000256" key="3">
    <source>
        <dbReference type="SAM" id="SignalP"/>
    </source>
</evidence>
<sequence>MKVLAYSVAAVALLATAAGAQAQGKKYTLALVPKNMNNPFFDQARDGCKKAEKELNGAIECLYIGPGEHGGGEEQVQVINDLIAKKVDGIAVSPANAAAVGKALEGAKKAGIPVLTWDSDLLEKDKGLRAAYVGTYNYDIGVNLAKLAQQIKPKGGTLCIQSGGAAAANHNERMQGIRDTLSGAKSTAAPGTKLTGQNGWTEVAGCPLYTNDDFPLAVQQMEDTLGKNPKLDAFIPTGGFPQFIPQAYRKVAEKYKARIDDGSLALVVADTLPAQMDLLKAGLSKGQVGQRPFEMGYKSMMFLKDMKDGKPAPKDPTYTGLDVCTPQNATSCVGSGT</sequence>
<comment type="subcellular location">
    <subcellularLocation>
        <location evidence="1">Periplasm</location>
    </subcellularLocation>
</comment>
<organism evidence="5">
    <name type="scientific">Microvirga ossetica</name>
    <dbReference type="NCBI Taxonomy" id="1882682"/>
    <lineage>
        <taxon>Bacteria</taxon>
        <taxon>Pseudomonadati</taxon>
        <taxon>Pseudomonadota</taxon>
        <taxon>Alphaproteobacteria</taxon>
        <taxon>Hyphomicrobiales</taxon>
        <taxon>Methylobacteriaceae</taxon>
        <taxon>Microvirga</taxon>
    </lineage>
</organism>
<dbReference type="RefSeq" id="WP_099508242.1">
    <property type="nucleotide sequence ID" value="NZ_CP016616.1"/>
</dbReference>
<proteinExistence type="inferred from homology"/>